<dbReference type="AlphaFoldDB" id="A0A4R8QP33"/>
<evidence type="ECO:0000313" key="11">
    <source>
        <dbReference type="Proteomes" id="UP000295703"/>
    </source>
</evidence>
<evidence type="ECO:0000256" key="5">
    <source>
        <dbReference type="ARBA" id="ARBA00023065"/>
    </source>
</evidence>
<dbReference type="EMBL" id="RYZW01000151">
    <property type="protein sequence ID" value="TDZ40853.1"/>
    <property type="molecule type" value="Genomic_DNA"/>
</dbReference>
<feature type="transmembrane region" description="Helical" evidence="7">
    <location>
        <begin position="354"/>
        <end position="374"/>
    </location>
</feature>
<feature type="domain" description="Ferric oxidoreductase" evidence="9">
    <location>
        <begin position="316"/>
        <end position="433"/>
    </location>
</feature>
<dbReference type="InterPro" id="IPR051410">
    <property type="entry name" value="Ferric/Cupric_Reductase"/>
</dbReference>
<feature type="transmembrane region" description="Helical" evidence="7">
    <location>
        <begin position="417"/>
        <end position="437"/>
    </location>
</feature>
<dbReference type="Pfam" id="PF01794">
    <property type="entry name" value="Ferric_reduct"/>
    <property type="match status" value="1"/>
</dbReference>
<protein>
    <submittedName>
        <fullName evidence="10">Ferric/cupric reductase transmembrane component B</fullName>
    </submittedName>
</protein>
<evidence type="ECO:0000256" key="2">
    <source>
        <dbReference type="ARBA" id="ARBA00022448"/>
    </source>
</evidence>
<dbReference type="GO" id="GO:0005886">
    <property type="term" value="C:plasma membrane"/>
    <property type="evidence" value="ECO:0007669"/>
    <property type="project" value="TreeGrafter"/>
</dbReference>
<evidence type="ECO:0000256" key="3">
    <source>
        <dbReference type="ARBA" id="ARBA00022692"/>
    </source>
</evidence>
<proteinExistence type="predicted"/>
<feature type="transmembrane region" description="Helical" evidence="7">
    <location>
        <begin position="386"/>
        <end position="405"/>
    </location>
</feature>
<keyword evidence="11" id="KW-1185">Reference proteome</keyword>
<reference evidence="10 11" key="1">
    <citation type="submission" date="2018-12" db="EMBL/GenBank/DDBJ databases">
        <title>Genome sequence and assembly of Colletotrichum trifolii.</title>
        <authorList>
            <person name="Gan P."/>
            <person name="Shirasu K."/>
        </authorList>
    </citation>
    <scope>NUCLEOTIDE SEQUENCE [LARGE SCALE GENOMIC DNA]</scope>
    <source>
        <strain evidence="10 11">543-2</strain>
    </source>
</reference>
<dbReference type="InterPro" id="IPR039261">
    <property type="entry name" value="FNR_nucleotide-bd"/>
</dbReference>
<sequence>MTSSCRKLLITIVVAMHTQVSVADEVGEAGHGLIGHGITMYQPLCAYSCRVVLSGSALNCSTMGIEGGLPMPRTTPDCFATDDAFLTSMALCLQSVGQFVSRGSNGEDCTRIYQRCTDLPPWEIEKYWHKTAASIRNSHRRLDEPGVQVVANPPVPKWTYQQALAQVQGNVTSTLAFGAPLDQTSLVADFQYQLQYDTMEMFERMEIHHEKYGLVLIALGALVPIASSWLRFIPLPKLLKARISAAVIDPPLFGSRHQAPYYNLFIMPTRGQAMLIAYIVVLNFVLSGVDIQSAQPNAWWWDNQLQEVLTSIANRTGVLSFANVPLLILYAGRNNFLYWVTDWTQSTFMVMHRWTAYMCTLQAIVHSIVWLRIYLVLGWHDDESNFAYWIWGIIATLAMSLLLPASVIPLRAKMYEMFFFWHLVLAVLSIVGCYLHIIYRFNHQWGYEVWLYMAMAVWGLDRVARLVRMLRNGWRHAVITVIDDEYIQVDIEGAKGHGHAYLYFPTLTWRVWESHPFSIMGTRVRPVGPSPLSSRSSTEKSTGSTSTLYNNRAVGLSFLIRTFGGATSMLRHASRLPVLVEAGYLPYPDLTKYQTLVCIVGGVAITAIAPALRTYPGRAKMYWSCRSPGLVASVHLDVDDVDTDILVGERFKLRKVLEEEIEKAMGDTAVVVGGPAAMTDEVRCIVSELALKAPVPVTLIDETYYW</sequence>
<keyword evidence="3 7" id="KW-0812">Transmembrane</keyword>
<accession>A0A4R8QP33</accession>
<dbReference type="GO" id="GO:0006879">
    <property type="term" value="P:intracellular iron ion homeostasis"/>
    <property type="evidence" value="ECO:0007669"/>
    <property type="project" value="TreeGrafter"/>
</dbReference>
<feature type="transmembrane region" description="Helical" evidence="7">
    <location>
        <begin position="212"/>
        <end position="233"/>
    </location>
</feature>
<evidence type="ECO:0000313" key="10">
    <source>
        <dbReference type="EMBL" id="TDZ40853.1"/>
    </source>
</evidence>
<feature type="transmembrane region" description="Helical" evidence="7">
    <location>
        <begin position="593"/>
        <end position="612"/>
    </location>
</feature>
<dbReference type="STRING" id="5466.A0A4R8QP33"/>
<comment type="caution">
    <text evidence="10">The sequence shown here is derived from an EMBL/GenBank/DDBJ whole genome shotgun (WGS) entry which is preliminary data.</text>
</comment>
<feature type="chain" id="PRO_5020312841" evidence="8">
    <location>
        <begin position="24"/>
        <end position="706"/>
    </location>
</feature>
<keyword evidence="6 7" id="KW-0472">Membrane</keyword>
<evidence type="ECO:0000256" key="6">
    <source>
        <dbReference type="ARBA" id="ARBA00023136"/>
    </source>
</evidence>
<keyword evidence="8" id="KW-0732">Signal</keyword>
<dbReference type="GO" id="GO:0000293">
    <property type="term" value="F:ferric-chelate reductase activity"/>
    <property type="evidence" value="ECO:0007669"/>
    <property type="project" value="TreeGrafter"/>
</dbReference>
<feature type="transmembrane region" description="Helical" evidence="7">
    <location>
        <begin position="449"/>
        <end position="467"/>
    </location>
</feature>
<evidence type="ECO:0000256" key="7">
    <source>
        <dbReference type="SAM" id="Phobius"/>
    </source>
</evidence>
<dbReference type="GO" id="GO:0015677">
    <property type="term" value="P:copper ion import"/>
    <property type="evidence" value="ECO:0007669"/>
    <property type="project" value="TreeGrafter"/>
</dbReference>
<evidence type="ECO:0000256" key="1">
    <source>
        <dbReference type="ARBA" id="ARBA00004141"/>
    </source>
</evidence>
<comment type="subcellular location">
    <subcellularLocation>
        <location evidence="1">Membrane</location>
        <topology evidence="1">Multi-pass membrane protein</topology>
    </subcellularLocation>
</comment>
<keyword evidence="2" id="KW-0813">Transport</keyword>
<feature type="transmembrane region" description="Helical" evidence="7">
    <location>
        <begin position="553"/>
        <end position="573"/>
    </location>
</feature>
<dbReference type="PANTHER" id="PTHR32361:SF9">
    <property type="entry name" value="FERRIC REDUCTASE TRANSMEMBRANE COMPONENT 3-RELATED"/>
    <property type="match status" value="1"/>
</dbReference>
<organism evidence="10 11">
    <name type="scientific">Colletotrichum trifolii</name>
    <dbReference type="NCBI Taxonomy" id="5466"/>
    <lineage>
        <taxon>Eukaryota</taxon>
        <taxon>Fungi</taxon>
        <taxon>Dikarya</taxon>
        <taxon>Ascomycota</taxon>
        <taxon>Pezizomycotina</taxon>
        <taxon>Sordariomycetes</taxon>
        <taxon>Hypocreomycetidae</taxon>
        <taxon>Glomerellales</taxon>
        <taxon>Glomerellaceae</taxon>
        <taxon>Colletotrichum</taxon>
        <taxon>Colletotrichum orbiculare species complex</taxon>
    </lineage>
</organism>
<evidence type="ECO:0000256" key="8">
    <source>
        <dbReference type="SAM" id="SignalP"/>
    </source>
</evidence>
<dbReference type="GO" id="GO:0006826">
    <property type="term" value="P:iron ion transport"/>
    <property type="evidence" value="ECO:0007669"/>
    <property type="project" value="TreeGrafter"/>
</dbReference>
<dbReference type="CDD" id="cd06186">
    <property type="entry name" value="NOX_Duox_like_FAD_NADP"/>
    <property type="match status" value="1"/>
</dbReference>
<name>A0A4R8QP33_COLTR</name>
<dbReference type="PANTHER" id="PTHR32361">
    <property type="entry name" value="FERRIC/CUPRIC REDUCTASE TRANSMEMBRANE COMPONENT"/>
    <property type="match status" value="1"/>
</dbReference>
<evidence type="ECO:0000259" key="9">
    <source>
        <dbReference type="Pfam" id="PF01794"/>
    </source>
</evidence>
<keyword evidence="5" id="KW-0406">Ion transport</keyword>
<keyword evidence="4 7" id="KW-1133">Transmembrane helix</keyword>
<dbReference type="Proteomes" id="UP000295703">
    <property type="component" value="Unassembled WGS sequence"/>
</dbReference>
<dbReference type="SUPFAM" id="SSF52343">
    <property type="entry name" value="Ferredoxin reductase-like, C-terminal NADP-linked domain"/>
    <property type="match status" value="1"/>
</dbReference>
<gene>
    <name evidence="10" type="primary">freB-0</name>
    <name evidence="10" type="ORF">CTRI78_v010068</name>
</gene>
<feature type="signal peptide" evidence="8">
    <location>
        <begin position="1"/>
        <end position="23"/>
    </location>
</feature>
<feature type="transmembrane region" description="Helical" evidence="7">
    <location>
        <begin position="273"/>
        <end position="292"/>
    </location>
</feature>
<dbReference type="InterPro" id="IPR013130">
    <property type="entry name" value="Fe3_Rdtase_TM_dom"/>
</dbReference>
<evidence type="ECO:0000256" key="4">
    <source>
        <dbReference type="ARBA" id="ARBA00022989"/>
    </source>
</evidence>